<protein>
    <submittedName>
        <fullName evidence="8">Uncharacterized protein</fullName>
    </submittedName>
</protein>
<dbReference type="AlphaFoldDB" id="U7R7K5"/>
<keyword evidence="4" id="KW-0843">Virulence</keyword>
<accession>U7R7K5</accession>
<dbReference type="GO" id="GO:0090729">
    <property type="term" value="F:toxin activity"/>
    <property type="evidence" value="ECO:0007669"/>
    <property type="project" value="UniProtKB-KW"/>
</dbReference>
<keyword evidence="2" id="KW-0800">Toxin</keyword>
<reference evidence="8 9" key="1">
    <citation type="submission" date="2013-10" db="EMBL/GenBank/DDBJ databases">
        <title>Whole Genome Shotgun Sequence of Photorhabdus temperata J3.</title>
        <authorList>
            <person name="Park G.-S."/>
            <person name="Hong S.-J."/>
            <person name="Shin J.-H."/>
        </authorList>
    </citation>
    <scope>NUCLEOTIDE SEQUENCE [LARGE SCALE GENOMIC DNA]</scope>
    <source>
        <strain evidence="8 9">J3</strain>
    </source>
</reference>
<evidence type="ECO:0000256" key="1">
    <source>
        <dbReference type="ARBA" id="ARBA00004219"/>
    </source>
</evidence>
<evidence type="ECO:0000313" key="8">
    <source>
        <dbReference type="EMBL" id="ERT14826.1"/>
    </source>
</evidence>
<comment type="caution">
    <text evidence="8">The sequence shown here is derived from an EMBL/GenBank/DDBJ whole genome shotgun (WGS) entry which is preliminary data.</text>
</comment>
<keyword evidence="5" id="KW-0732">Signal</keyword>
<sequence>MGSVAYGATASGMAALVSQAAVALVDNQGDLSKTLKAMGSSDTVKSTLTSMAMGGALAGFDTVMGWDEAANGAKLDPSKAKLPSLSNGDWSKVAQRVAGQSIIGSSLGTTINGGSFKDNFTTALLANIGNQINAEGANLIGKNGQILGLPGKAISHAAVSALAAEMGGGNAKGAAAGALAAELAAIMLDKTFSDPMSIQAGGKIIGGVAGAIATNSAEGANSGANAGEIVILFNHLHSMSVYNLTRELQEANKQGASTEAIWNKYGELSAAQRAEMLSDCADIGGAIGSKVSVASIVGKNRNNVSSTTTSGKNKETKIWTETLSI</sequence>
<evidence type="ECO:0000259" key="6">
    <source>
        <dbReference type="Pfam" id="PF04829"/>
    </source>
</evidence>
<dbReference type="Pfam" id="PF04829">
    <property type="entry name" value="PT-VENN"/>
    <property type="match status" value="1"/>
</dbReference>
<comment type="subcellular location">
    <subcellularLocation>
        <location evidence="1">Target cell</location>
        <location evidence="1">Target cell cytoplasm</location>
    </subcellularLocation>
</comment>
<gene>
    <name evidence="8" type="ORF">O185_01620</name>
</gene>
<evidence type="ECO:0000313" key="9">
    <source>
        <dbReference type="Proteomes" id="UP000017133"/>
    </source>
</evidence>
<evidence type="ECO:0000256" key="5">
    <source>
        <dbReference type="SAM" id="SignalP"/>
    </source>
</evidence>
<dbReference type="InterPro" id="IPR006914">
    <property type="entry name" value="VENN_dom"/>
</dbReference>
<feature type="domain" description="DUF637" evidence="7">
    <location>
        <begin position="8"/>
        <end position="178"/>
    </location>
</feature>
<evidence type="ECO:0000256" key="2">
    <source>
        <dbReference type="ARBA" id="ARBA00022656"/>
    </source>
</evidence>
<keyword evidence="9" id="KW-1185">Reference proteome</keyword>
<dbReference type="PATRIC" id="fig|1389415.4.peg.310"/>
<dbReference type="Pfam" id="PF04830">
    <property type="entry name" value="DUF637"/>
    <property type="match status" value="1"/>
</dbReference>
<dbReference type="Proteomes" id="UP000017133">
    <property type="component" value="Unassembled WGS sequence"/>
</dbReference>
<keyword evidence="3" id="KW-1266">Target cell cytoplasm</keyword>
<feature type="chain" id="PRO_5004688040" evidence="5">
    <location>
        <begin position="24"/>
        <end position="325"/>
    </location>
</feature>
<dbReference type="EMBL" id="AXDT01000016">
    <property type="protein sequence ID" value="ERT14826.1"/>
    <property type="molecule type" value="Genomic_DNA"/>
</dbReference>
<evidence type="ECO:0000256" key="3">
    <source>
        <dbReference type="ARBA" id="ARBA00022913"/>
    </source>
</evidence>
<name>U7R7K5_PHOTE</name>
<evidence type="ECO:0000256" key="4">
    <source>
        <dbReference type="ARBA" id="ARBA00023026"/>
    </source>
</evidence>
<feature type="signal peptide" evidence="5">
    <location>
        <begin position="1"/>
        <end position="23"/>
    </location>
</feature>
<proteinExistence type="predicted"/>
<feature type="domain" description="VENN motif-containing" evidence="6">
    <location>
        <begin position="198"/>
        <end position="228"/>
    </location>
</feature>
<evidence type="ECO:0000259" key="7">
    <source>
        <dbReference type="Pfam" id="PF04830"/>
    </source>
</evidence>
<dbReference type="InterPro" id="IPR006915">
    <property type="entry name" value="DUF637_hemagglutn_put"/>
</dbReference>
<organism evidence="8 9">
    <name type="scientific">Photorhabdus temperata J3</name>
    <dbReference type="NCBI Taxonomy" id="1389415"/>
    <lineage>
        <taxon>Bacteria</taxon>
        <taxon>Pseudomonadati</taxon>
        <taxon>Pseudomonadota</taxon>
        <taxon>Gammaproteobacteria</taxon>
        <taxon>Enterobacterales</taxon>
        <taxon>Morganellaceae</taxon>
        <taxon>Photorhabdus</taxon>
    </lineage>
</organism>